<sequence length="210" mass="23326">MSQRNQFKTLCDTNGSQFSMGRKDKCVLDPYIAMGLIHQLQIVIDDQLPCYPNGDLMCVSTGSKLQKVPSLIEKAYMALMGGYDFPGSDSCTDLHSSFERERTWRRIVDGYNLGLCVLTLGTGETLSQAADMTSMSLKSAHCYAVVGIHDTESDQAMVVLNSEDHDESTPAHSGEDLELSMTGLRLEERPLQPTASMYWSLHRSHVVLRV</sequence>
<dbReference type="GO" id="GO:0004198">
    <property type="term" value="F:calcium-dependent cysteine-type endopeptidase activity"/>
    <property type="evidence" value="ECO:0007669"/>
    <property type="project" value="InterPro"/>
</dbReference>
<keyword evidence="3" id="KW-0378">Hydrolase</keyword>
<dbReference type="InterPro" id="IPR038765">
    <property type="entry name" value="Papain-like_cys_pep_sf"/>
</dbReference>
<dbReference type="OrthoDB" id="167576at2759"/>
<dbReference type="Pfam" id="PF00648">
    <property type="entry name" value="Peptidase_C2"/>
    <property type="match status" value="1"/>
</dbReference>
<dbReference type="SUPFAM" id="SSF54001">
    <property type="entry name" value="Cysteine proteinases"/>
    <property type="match status" value="1"/>
</dbReference>
<dbReference type="InterPro" id="IPR051297">
    <property type="entry name" value="PalB/RIM13"/>
</dbReference>
<evidence type="ECO:0000256" key="1">
    <source>
        <dbReference type="ARBA" id="ARBA00010193"/>
    </source>
</evidence>
<evidence type="ECO:0000259" key="5">
    <source>
        <dbReference type="Pfam" id="PF00648"/>
    </source>
</evidence>
<gene>
    <name evidence="6" type="ORF">EUX98_g8257</name>
</gene>
<evidence type="ECO:0000256" key="3">
    <source>
        <dbReference type="ARBA" id="ARBA00022801"/>
    </source>
</evidence>
<proteinExistence type="inferred from homology"/>
<name>A0A4S4M910_9APHY</name>
<dbReference type="EMBL" id="SGPM01000426">
    <property type="protein sequence ID" value="THH21862.1"/>
    <property type="molecule type" value="Genomic_DNA"/>
</dbReference>
<dbReference type="PANTHER" id="PTHR46143">
    <property type="entry name" value="CALPAIN-7"/>
    <property type="match status" value="1"/>
</dbReference>
<dbReference type="AlphaFoldDB" id="A0A4S4M910"/>
<keyword evidence="4" id="KW-0788">Thiol protease</keyword>
<organism evidence="6 7">
    <name type="scientific">Antrodiella citrinella</name>
    <dbReference type="NCBI Taxonomy" id="2447956"/>
    <lineage>
        <taxon>Eukaryota</taxon>
        <taxon>Fungi</taxon>
        <taxon>Dikarya</taxon>
        <taxon>Basidiomycota</taxon>
        <taxon>Agaricomycotina</taxon>
        <taxon>Agaricomycetes</taxon>
        <taxon>Polyporales</taxon>
        <taxon>Steccherinaceae</taxon>
        <taxon>Antrodiella</taxon>
    </lineage>
</organism>
<dbReference type="Proteomes" id="UP000308730">
    <property type="component" value="Unassembled WGS sequence"/>
</dbReference>
<evidence type="ECO:0000313" key="7">
    <source>
        <dbReference type="Proteomes" id="UP000308730"/>
    </source>
</evidence>
<accession>A0A4S4M910</accession>
<keyword evidence="2" id="KW-0645">Protease</keyword>
<evidence type="ECO:0000256" key="2">
    <source>
        <dbReference type="ARBA" id="ARBA00022670"/>
    </source>
</evidence>
<dbReference type="InterPro" id="IPR001300">
    <property type="entry name" value="Peptidase_C2_calpain_cat"/>
</dbReference>
<keyword evidence="7" id="KW-1185">Reference proteome</keyword>
<feature type="domain" description="Calpain catalytic" evidence="5">
    <location>
        <begin position="39"/>
        <end position="157"/>
    </location>
</feature>
<reference evidence="6 7" key="1">
    <citation type="submission" date="2019-02" db="EMBL/GenBank/DDBJ databases">
        <title>Genome sequencing of the rare red list fungi Antrodiella citrinella (Flaviporus citrinellus).</title>
        <authorList>
            <person name="Buettner E."/>
            <person name="Kellner H."/>
        </authorList>
    </citation>
    <scope>NUCLEOTIDE SEQUENCE [LARGE SCALE GENOMIC DNA]</scope>
    <source>
        <strain evidence="6 7">DSM 108506</strain>
    </source>
</reference>
<dbReference type="GO" id="GO:0006508">
    <property type="term" value="P:proteolysis"/>
    <property type="evidence" value="ECO:0007669"/>
    <property type="project" value="UniProtKB-KW"/>
</dbReference>
<comment type="similarity">
    <text evidence="1">Belongs to the peptidase C2 family. PalB/RIM13 subfamily.</text>
</comment>
<evidence type="ECO:0000313" key="6">
    <source>
        <dbReference type="EMBL" id="THH21862.1"/>
    </source>
</evidence>
<dbReference type="PANTHER" id="PTHR46143:SF1">
    <property type="entry name" value="CALPAIN-7"/>
    <property type="match status" value="1"/>
</dbReference>
<protein>
    <recommendedName>
        <fullName evidence="5">Calpain catalytic domain-containing protein</fullName>
    </recommendedName>
</protein>
<comment type="caution">
    <text evidence="6">The sequence shown here is derived from an EMBL/GenBank/DDBJ whole genome shotgun (WGS) entry which is preliminary data.</text>
</comment>
<evidence type="ECO:0000256" key="4">
    <source>
        <dbReference type="ARBA" id="ARBA00022807"/>
    </source>
</evidence>